<evidence type="ECO:0000313" key="2">
    <source>
        <dbReference type="EMBL" id="EWM20562.1"/>
    </source>
</evidence>
<comment type="caution">
    <text evidence="2">The sequence shown here is derived from an EMBL/GenBank/DDBJ whole genome shotgun (WGS) entry which is preliminary data.</text>
</comment>
<feature type="region of interest" description="Disordered" evidence="1">
    <location>
        <begin position="19"/>
        <end position="42"/>
    </location>
</feature>
<dbReference type="AlphaFoldDB" id="W7T1G1"/>
<name>W7T1G1_9STRA</name>
<dbReference type="Proteomes" id="UP000019335">
    <property type="component" value="Unassembled WGS sequence"/>
</dbReference>
<evidence type="ECO:0000313" key="3">
    <source>
        <dbReference type="Proteomes" id="UP000019335"/>
    </source>
</evidence>
<organism evidence="2 3">
    <name type="scientific">Nannochloropsis gaditana</name>
    <dbReference type="NCBI Taxonomy" id="72520"/>
    <lineage>
        <taxon>Eukaryota</taxon>
        <taxon>Sar</taxon>
        <taxon>Stramenopiles</taxon>
        <taxon>Ochrophyta</taxon>
        <taxon>Eustigmatophyceae</taxon>
        <taxon>Eustigmatales</taxon>
        <taxon>Monodopsidaceae</taxon>
        <taxon>Nannochloropsis</taxon>
    </lineage>
</organism>
<gene>
    <name evidence="2" type="ORF">Naga_101901g2</name>
</gene>
<accession>W7T1G1</accession>
<proteinExistence type="predicted"/>
<dbReference type="EMBL" id="AZIL01002986">
    <property type="protein sequence ID" value="EWM20562.1"/>
    <property type="molecule type" value="Genomic_DNA"/>
</dbReference>
<keyword evidence="3" id="KW-1185">Reference proteome</keyword>
<reference evidence="2 3" key="1">
    <citation type="journal article" date="2014" name="Mol. Plant">
        <title>Chromosome Scale Genome Assembly and Transcriptome Profiling of Nannochloropsis gaditana in Nitrogen Depletion.</title>
        <authorList>
            <person name="Corteggiani Carpinelli E."/>
            <person name="Telatin A."/>
            <person name="Vitulo N."/>
            <person name="Forcato C."/>
            <person name="D'Angelo M."/>
            <person name="Schiavon R."/>
            <person name="Vezzi A."/>
            <person name="Giacometti G.M."/>
            <person name="Morosinotto T."/>
            <person name="Valle G."/>
        </authorList>
    </citation>
    <scope>NUCLEOTIDE SEQUENCE [LARGE SCALE GENOMIC DNA]</scope>
    <source>
        <strain evidence="2 3">B-31</strain>
    </source>
</reference>
<sequence length="84" mass="9480">MHVCVRGRKEDGDVEHVRFGSKSEEGRGMIQPESPPDENLTLEGRKSECCRDQPDQSGDACPVGWTVSFNFAFLKKKKSSHSRR</sequence>
<evidence type="ECO:0000256" key="1">
    <source>
        <dbReference type="SAM" id="MobiDB-lite"/>
    </source>
</evidence>
<protein>
    <submittedName>
        <fullName evidence="2">Uncharacterized protein</fullName>
    </submittedName>
</protein>